<organism evidence="1 2">
    <name type="scientific">Rhizobium oryzihabitans</name>
    <dbReference type="NCBI Taxonomy" id="2267833"/>
    <lineage>
        <taxon>Bacteria</taxon>
        <taxon>Pseudomonadati</taxon>
        <taxon>Pseudomonadota</taxon>
        <taxon>Alphaproteobacteria</taxon>
        <taxon>Hyphomicrobiales</taxon>
        <taxon>Rhizobiaceae</taxon>
        <taxon>Rhizobium/Agrobacterium group</taxon>
        <taxon>Rhizobium</taxon>
    </lineage>
</organism>
<protein>
    <submittedName>
        <fullName evidence="1">Uncharacterized protein</fullName>
    </submittedName>
</protein>
<dbReference type="EMBL" id="CP048632">
    <property type="protein sequence ID" value="QIB39316.1"/>
    <property type="molecule type" value="Genomic_DNA"/>
</dbReference>
<proteinExistence type="predicted"/>
<keyword evidence="2" id="KW-1185">Reference proteome</keyword>
<name>A0A7L5BKR3_9HYPH</name>
<dbReference type="RefSeq" id="WP_164056540.1">
    <property type="nucleotide sequence ID" value="NZ_CP048632.1"/>
</dbReference>
<evidence type="ECO:0000313" key="1">
    <source>
        <dbReference type="EMBL" id="QIB39316.1"/>
    </source>
</evidence>
<gene>
    <name evidence="1" type="ORF">G3A56_15985</name>
</gene>
<dbReference type="KEGG" id="roy:G3A56_15985"/>
<dbReference type="Proteomes" id="UP000464865">
    <property type="component" value="Chromosome M15-11"/>
</dbReference>
<dbReference type="AlphaFoldDB" id="A0A7L5BKR3"/>
<reference evidence="1 2" key="1">
    <citation type="submission" date="2020-02" db="EMBL/GenBank/DDBJ databases">
        <title>Plant-Promoting Endophytic Bacterium Rhizobium oryzihabitans sp. nov., Isolated from the Root of Rice.</title>
        <authorList>
            <person name="zhao J."/>
            <person name="Zhang G."/>
        </authorList>
    </citation>
    <scope>NUCLEOTIDE SEQUENCE [LARGE SCALE GENOMIC DNA]</scope>
    <source>
        <strain evidence="1 2">M15</strain>
    </source>
</reference>
<evidence type="ECO:0000313" key="2">
    <source>
        <dbReference type="Proteomes" id="UP000464865"/>
    </source>
</evidence>
<sequence length="70" mass="7951">MATPELEERFLDAGKEFASSLDNLGLDAHALFWAFDKEEGRHVLVLVTDFFDLKGRLKSLSSFSRPIMHP</sequence>
<accession>A0A7L5BKR3</accession>